<dbReference type="InterPro" id="IPR003961">
    <property type="entry name" value="FN3_dom"/>
</dbReference>
<dbReference type="Gene3D" id="3.30.200.20">
    <property type="entry name" value="Phosphorylase Kinase, domain 1"/>
    <property type="match status" value="1"/>
</dbReference>
<dbReference type="GO" id="GO:0005524">
    <property type="term" value="F:ATP binding"/>
    <property type="evidence" value="ECO:0007669"/>
    <property type="project" value="UniProtKB-UniRule"/>
</dbReference>
<feature type="domain" description="Fibronectin type-III" evidence="20">
    <location>
        <begin position="978"/>
        <end position="1078"/>
    </location>
</feature>
<dbReference type="PROSITE" id="PS00107">
    <property type="entry name" value="PROTEIN_KINASE_ATP"/>
    <property type="match status" value="1"/>
</dbReference>
<dbReference type="InterPro" id="IPR020635">
    <property type="entry name" value="Tyr_kinase_cat_dom"/>
</dbReference>
<evidence type="ECO:0000256" key="8">
    <source>
        <dbReference type="ARBA" id="ARBA00022840"/>
    </source>
</evidence>
<dbReference type="InterPro" id="IPR001245">
    <property type="entry name" value="Ser-Thr/Tyr_kinase_cat_dom"/>
</dbReference>
<dbReference type="InterPro" id="IPR011009">
    <property type="entry name" value="Kinase-like_dom_sf"/>
</dbReference>
<evidence type="ECO:0000256" key="2">
    <source>
        <dbReference type="ARBA" id="ARBA00022553"/>
    </source>
</evidence>
<gene>
    <name evidence="21" type="ORF">ElyMa_000375300</name>
</gene>
<evidence type="ECO:0000256" key="10">
    <source>
        <dbReference type="ARBA" id="ARBA00023136"/>
    </source>
</evidence>
<dbReference type="GO" id="GO:0004714">
    <property type="term" value="F:transmembrane receptor protein tyrosine kinase activity"/>
    <property type="evidence" value="ECO:0007669"/>
    <property type="project" value="UniProtKB-EC"/>
</dbReference>
<dbReference type="InterPro" id="IPR050122">
    <property type="entry name" value="RTK"/>
</dbReference>
<dbReference type="InterPro" id="IPR036116">
    <property type="entry name" value="FN3_sf"/>
</dbReference>
<evidence type="ECO:0000256" key="16">
    <source>
        <dbReference type="RuleBase" id="RU000312"/>
    </source>
</evidence>
<dbReference type="InterPro" id="IPR013783">
    <property type="entry name" value="Ig-like_fold"/>
</dbReference>
<evidence type="ECO:0000256" key="15">
    <source>
        <dbReference type="PROSITE-ProRule" id="PRU10141"/>
    </source>
</evidence>
<feature type="compositionally biased region" description="Low complexity" evidence="17">
    <location>
        <begin position="2313"/>
        <end position="2329"/>
    </location>
</feature>
<keyword evidence="22" id="KW-1185">Reference proteome</keyword>
<dbReference type="GO" id="GO:0005886">
    <property type="term" value="C:plasma membrane"/>
    <property type="evidence" value="ECO:0007669"/>
    <property type="project" value="TreeGrafter"/>
</dbReference>
<feature type="domain" description="Fibronectin type-III" evidence="20">
    <location>
        <begin position="358"/>
        <end position="450"/>
    </location>
</feature>
<dbReference type="Pfam" id="PF07714">
    <property type="entry name" value="PK_Tyr_Ser-Thr"/>
    <property type="match status" value="1"/>
</dbReference>
<evidence type="ECO:0000256" key="18">
    <source>
        <dbReference type="SAM" id="Phobius"/>
    </source>
</evidence>
<evidence type="ECO:0000313" key="21">
    <source>
        <dbReference type="EMBL" id="GFR72269.1"/>
    </source>
</evidence>
<dbReference type="SUPFAM" id="SSF63825">
    <property type="entry name" value="YWTD domain"/>
    <property type="match status" value="2"/>
</dbReference>
<dbReference type="GO" id="GO:0043235">
    <property type="term" value="C:receptor complex"/>
    <property type="evidence" value="ECO:0007669"/>
    <property type="project" value="TreeGrafter"/>
</dbReference>
<feature type="region of interest" description="Disordered" evidence="17">
    <location>
        <begin position="1872"/>
        <end position="1919"/>
    </location>
</feature>
<evidence type="ECO:0000256" key="14">
    <source>
        <dbReference type="ARBA" id="ARBA00051243"/>
    </source>
</evidence>
<evidence type="ECO:0000256" key="13">
    <source>
        <dbReference type="ARBA" id="ARBA00023180"/>
    </source>
</evidence>
<dbReference type="Pfam" id="PF00041">
    <property type="entry name" value="fn3"/>
    <property type="match status" value="4"/>
</dbReference>
<dbReference type="Gene3D" id="2.60.40.10">
    <property type="entry name" value="Immunoglobulins"/>
    <property type="match status" value="5"/>
</dbReference>
<dbReference type="PROSITE" id="PS50011">
    <property type="entry name" value="PROTEIN_KINASE_DOM"/>
    <property type="match status" value="1"/>
</dbReference>
<feature type="compositionally biased region" description="Basic residues" evidence="17">
    <location>
        <begin position="2171"/>
        <end position="2186"/>
    </location>
</feature>
<dbReference type="Gene3D" id="1.10.510.10">
    <property type="entry name" value="Transferase(Phosphotransferase) domain 1"/>
    <property type="match status" value="1"/>
</dbReference>
<feature type="compositionally biased region" description="Basic residues" evidence="17">
    <location>
        <begin position="1887"/>
        <end position="1904"/>
    </location>
</feature>
<keyword evidence="10 18" id="KW-0472">Membrane</keyword>
<dbReference type="SMART" id="SM00219">
    <property type="entry name" value="TyrKc"/>
    <property type="match status" value="1"/>
</dbReference>
<feature type="compositionally biased region" description="Low complexity" evidence="17">
    <location>
        <begin position="2243"/>
        <end position="2252"/>
    </location>
</feature>
<dbReference type="CDD" id="cd00063">
    <property type="entry name" value="FN3"/>
    <property type="match status" value="5"/>
</dbReference>
<feature type="binding site" evidence="15">
    <location>
        <position position="1415"/>
    </location>
    <ligand>
        <name>ATP</name>
        <dbReference type="ChEBI" id="CHEBI:30616"/>
    </ligand>
</feature>
<evidence type="ECO:0000256" key="11">
    <source>
        <dbReference type="ARBA" id="ARBA00023137"/>
    </source>
</evidence>
<evidence type="ECO:0000256" key="3">
    <source>
        <dbReference type="ARBA" id="ARBA00022679"/>
    </source>
</evidence>
<dbReference type="PROSITE" id="PS00109">
    <property type="entry name" value="PROTEIN_KINASE_TYR"/>
    <property type="match status" value="1"/>
</dbReference>
<keyword evidence="13" id="KW-0325">Glycoprotein</keyword>
<evidence type="ECO:0000256" key="5">
    <source>
        <dbReference type="ARBA" id="ARBA00022737"/>
    </source>
</evidence>
<dbReference type="InterPro" id="IPR011042">
    <property type="entry name" value="6-blade_b-propeller_TolB-like"/>
</dbReference>
<dbReference type="InterPro" id="IPR017441">
    <property type="entry name" value="Protein_kinase_ATP_BS"/>
</dbReference>
<feature type="domain" description="Fibronectin type-III" evidence="20">
    <location>
        <begin position="1081"/>
        <end position="1187"/>
    </location>
</feature>
<dbReference type="EMBL" id="BMAT01000733">
    <property type="protein sequence ID" value="GFR72269.1"/>
    <property type="molecule type" value="Genomic_DNA"/>
</dbReference>
<dbReference type="PROSITE" id="PS00239">
    <property type="entry name" value="RECEPTOR_TYR_KIN_II"/>
    <property type="match status" value="1"/>
</dbReference>
<keyword evidence="5" id="KW-0677">Repeat</keyword>
<dbReference type="InterPro" id="IPR000033">
    <property type="entry name" value="LDLR_classB_rpt"/>
</dbReference>
<dbReference type="SUPFAM" id="SSF56112">
    <property type="entry name" value="Protein kinase-like (PK-like)"/>
    <property type="match status" value="1"/>
</dbReference>
<dbReference type="InterPro" id="IPR002011">
    <property type="entry name" value="Tyr_kinase_rcpt_2_CS"/>
</dbReference>
<evidence type="ECO:0000256" key="7">
    <source>
        <dbReference type="ARBA" id="ARBA00022777"/>
    </source>
</evidence>
<dbReference type="InterPro" id="IPR000719">
    <property type="entry name" value="Prot_kinase_dom"/>
</dbReference>
<dbReference type="PANTHER" id="PTHR24416:SF527">
    <property type="entry name" value="PROTO-ONCOGENE TYROSINE-PROTEIN KINASE ROS"/>
    <property type="match status" value="1"/>
</dbReference>
<dbReference type="PRINTS" id="PR00109">
    <property type="entry name" value="TYRKINASE"/>
</dbReference>
<proteinExistence type="inferred from homology"/>
<feature type="compositionally biased region" description="Acidic residues" evidence="17">
    <location>
        <begin position="2215"/>
        <end position="2239"/>
    </location>
</feature>
<evidence type="ECO:0000256" key="17">
    <source>
        <dbReference type="SAM" id="MobiDB-lite"/>
    </source>
</evidence>
<evidence type="ECO:0000256" key="9">
    <source>
        <dbReference type="ARBA" id="ARBA00022989"/>
    </source>
</evidence>
<feature type="domain" description="Fibronectin type-III" evidence="20">
    <location>
        <begin position="1191"/>
        <end position="1284"/>
    </location>
</feature>
<feature type="compositionally biased region" description="Polar residues" evidence="17">
    <location>
        <begin position="1943"/>
        <end position="1959"/>
    </location>
</feature>
<keyword evidence="7 21" id="KW-0418">Kinase</keyword>
<keyword evidence="2 16" id="KW-0597">Phosphoprotein</keyword>
<keyword evidence="9 18" id="KW-1133">Transmembrane helix</keyword>
<feature type="compositionally biased region" description="Basic and acidic residues" evidence="17">
    <location>
        <begin position="1906"/>
        <end position="1915"/>
    </location>
</feature>
<keyword evidence="8 15" id="KW-0067">ATP-binding</keyword>
<dbReference type="InterPro" id="IPR008266">
    <property type="entry name" value="Tyr_kinase_AS"/>
</dbReference>
<feature type="compositionally biased region" description="Basic and acidic residues" evidence="17">
    <location>
        <begin position="2204"/>
        <end position="2214"/>
    </location>
</feature>
<organism evidence="21 22">
    <name type="scientific">Elysia marginata</name>
    <dbReference type="NCBI Taxonomy" id="1093978"/>
    <lineage>
        <taxon>Eukaryota</taxon>
        <taxon>Metazoa</taxon>
        <taxon>Spiralia</taxon>
        <taxon>Lophotrochozoa</taxon>
        <taxon>Mollusca</taxon>
        <taxon>Gastropoda</taxon>
        <taxon>Heterobranchia</taxon>
        <taxon>Euthyneura</taxon>
        <taxon>Panpulmonata</taxon>
        <taxon>Sacoglossa</taxon>
        <taxon>Placobranchoidea</taxon>
        <taxon>Plakobranchidae</taxon>
        <taxon>Elysia</taxon>
    </lineage>
</organism>
<evidence type="ECO:0000256" key="4">
    <source>
        <dbReference type="ARBA" id="ARBA00022692"/>
    </source>
</evidence>
<sequence>MDRAVIKWDLPPTLDYQGEGAWSNWTYELHCQRDGDSDVKKFRIEERSLNLTDLRPDTVYTVTVRASSQAGNGPWSKPFVGRTLKADGLSVLMGLYDGEIVLKDISDGSKTTVVNVYSYAIDIDWYEDIILWVSSDGALSYYNQTSRHKRRLTSSQVKVSCLAYDWIGRKVYWSEPDLGAIRRSDLTGINSDYVRQVALANDLAVDAVGGHLYWTTPFKIEASRLHGDEHVNIFSVPFFTGTRVISLTLDFESKKVLWYVQGFETQNVYMADLLSKSGSLQRTQKLGDFRSISKFSGLSSFSQRLFWLTERNQLVTGDFHCNYTSSVSFSSNLTAFSVKHPDLHIYPAGVSPNKLQVVPNPVRSEDIRPVGEYSRFKLTWPPALEVTHGTVFYKVSIIAGSENQSVTTTDNWREISGLSPYTQMVVSIQPYTYWGFALATTLSVRSPMSDVYITQHKNASTLQQTLAADFHWMTPALTCGVLSYHYVNYWRGEGDESTAVKKVVKMRGTDRRFLLTNLAKSETYQFKVQACTETGCGPFSDTVVRKTDALNPIPTLLVASSQGLSRLKLLTKMNSTSLLGDVKPESVTFLAQESDRLFWLDYTDKLCENSESPFEELADLNAKGKALTIDWISRTVYTVESAGPGQSHIKQYNIDRGGHRQLLSRPAEVGSIVADPYTSSLVWTETAESGNGKGYIMAADTRTGQARPVLGQPQEQAGASSNSHSRRSSRDTQRSCSCSRAVDVAPVLAMNYKPQNGATELFFVDKISNTIYSTDLDGCNCFAVFQPDTGEDLGLPPDLLAVDHMRLSWYNKGQGRLYSVLKDAPSDRRLLTKDMAGVKDIIGFGSHLQPLPDSQCLQPGAYNSTVRQIIEKSTSIRLLLSDPIRPEACKDISHAKDRFTVYYRKAKFSKPGAAPEDCQDDRSLCSKAVTYTSEVELSKLEPFTQYLIQVAVSNYYTKDSEELSEPMLITTKVGAPSPARNVNIVPLTPETINVQWQHPTSFNGPFDDVKYIVKYSFVTSEGPVTKQNPVDANQPQENNFISKPLLNLTADQEYMVKVLTCRANRTLCSESAVDTKTTFKTPSNFTCLERTPDSITFTWRSPPGGIILRHQVIYAEKTPEGVVGEWLNYGSLSHTESDRLYSETVTGLTPNTLYSFKIRANYNARPFHKALYLWPSGKGFERQTAVSKPDQPMPPSLTHLKAGGYEVTWAEPESNGATISTYVLEYRNVKQKVWKEAYNGSIERWLVDATRLIQGESYIFRVAALNSQGQGPFSGNSSVMLAPYVAESNSQREVVIACAAAVVIFSIIVIIVALILVTRKRREKIKPPQLFIRGPDTELATLRELPPHTTIEQNNTLYAISIQCTDEEIAKLPHFSRSQLVLTMFLGGGAFGEVYEGLARNILGDGSGETRCAVKTLRKSASENEKEEFLKEALLMKNFQHEHILGLLGVCLDNDPQFIIMELMEGGDLLSFLRSCRATSTQSVQLLLPDLVKVCVHVARGCKYLEDMHFVHRDLAARNCLVSTKNPKTMTVKIGDFGLARDIYKNDYYRKEGEGLLPVRWMSPESLVDGFFTTQSDIWAFGILMWEVVTLGQKPYPARNNIEVLHFVRDQGKPERPDNCADEMYGLMKECWSFNADDRPSFGSLLEHLELYQDKCAEMTDLEIAQLSPTAIDANACVTPSPRLHPHPHHHHNAHRPLPLTPPSFPLLDPPPGIRDLHHLYYSSPWDVPTPYSKPWDPSFLSPCLSMPSPGAATRNLEQHANPNSRRSAANIFVFDAPDSPIDSSSLYQIPHVTRSLADLRSPRYHDYCQPVASFREQDRQEVAAAVKHATTDRPSTHAWHDSEARLISAAPTSGCPTSISKSNSAEDIYAEPPQFVKDTAKESKLSRNHKRLGHRKKTRKSKNVKGTDDRHSAGSEDNLSCPVCLAETVRNLSERVPYVPMNPSSKTPSQDENSNNIDCKTHNLSSLLCASHSHATYMSLKEKTPVISNAYDRSKQNLVILNASKSKVSSTSKDDSPSPTARSSPDEGIWSPSMAATRKYLDLSENNTPSSKLSRSPSGKFCKKVLSAKVANAKSPLEKSEPSNNSQLLNGSIESSIGCTSGSPQITLSDRGKQAVAVLLRGSRFQYDGAPSLGPSPTPPPCLPDPRLETTNSTGDGLTLNLNNGLRASQSKHLKDRQSRTKLRQQRPAPLAGHTNIAFIDEAANRDAVHSMSEEDQEEAVEEDEEEEEEEEVDEEEALAQGLFTPSTRTTTGGGSVRLTQSARQKRLNDLLGTTDAPEKLVVDLTKIGKKRHLSVEDPKNSAARGVGGRRSAGAASDDRSGSSSRAGFPAAGDYDRSGYLEPRGARGGGRYLELKNYAPELRHLRDPQGNPLVSPSGSAFTPVHVTKRGYHPSHASYTLVSPDEEHADGARQGRYDCGSDVCGVEDPNYLSQHQHREDDGLYGRGGELFNAQGGDRSLYARTRYSASDPRDRQRDDDSLYYRGSPAYRSHSQQQQAAMLAAAANPVQRKFSDQDLYSSTAPYRQRHPSSTSSTATNDHRYASVECNNNLHSNGHNTNIMNNINNNRTCCSRGTSSSRGSSSESGSGNGGPRNGSSGSYHNYSRPADPRAAAAAINSLYAAAAPAHSFAPNSNTSPSKSPSARIEGWANRDLDDVFLDSNENLPDCPSGVDYNRLYRGQDQGHQSSGSRGQVHPEATPFTMIGFEGNQVSLV</sequence>
<comment type="caution">
    <text evidence="21">The sequence shown here is derived from an EMBL/GenBank/DDBJ whole genome shotgun (WGS) entry which is preliminary data.</text>
</comment>
<feature type="domain" description="Fibronectin type-III" evidence="20">
    <location>
        <begin position="1"/>
        <end position="86"/>
    </location>
</feature>
<keyword evidence="12 16" id="KW-0675">Receptor</keyword>
<feature type="region of interest" description="Disordered" evidence="17">
    <location>
        <begin position="2295"/>
        <end position="2351"/>
    </location>
</feature>
<feature type="region of interest" description="Disordered" evidence="17">
    <location>
        <begin position="1936"/>
        <end position="1959"/>
    </location>
</feature>
<evidence type="ECO:0000313" key="22">
    <source>
        <dbReference type="Proteomes" id="UP000762676"/>
    </source>
</evidence>
<dbReference type="SMART" id="SM00135">
    <property type="entry name" value="LY"/>
    <property type="match status" value="2"/>
</dbReference>
<comment type="subcellular location">
    <subcellularLocation>
        <location evidence="1">Membrane</location>
        <topology evidence="1">Single-pass membrane protein</topology>
    </subcellularLocation>
</comment>
<comment type="similarity">
    <text evidence="16">Belongs to the protein kinase superfamily. Tyr protein kinase family. Insulin receptor subfamily.</text>
</comment>
<dbReference type="PROSITE" id="PS50853">
    <property type="entry name" value="FN3"/>
    <property type="match status" value="6"/>
</dbReference>
<feature type="transmembrane region" description="Helical" evidence="18">
    <location>
        <begin position="1294"/>
        <end position="1317"/>
    </location>
</feature>
<feature type="region of interest" description="Disordered" evidence="17">
    <location>
        <begin position="2571"/>
        <end position="2606"/>
    </location>
</feature>
<dbReference type="FunFam" id="1.10.510.10:FF:000341">
    <property type="entry name" value="Tyrosine-protein kinase receptor"/>
    <property type="match status" value="1"/>
</dbReference>
<name>A0AAV4FG14_9GAST</name>
<evidence type="ECO:0000256" key="1">
    <source>
        <dbReference type="ARBA" id="ARBA00004167"/>
    </source>
</evidence>
<feature type="compositionally biased region" description="Low complexity" evidence="17">
    <location>
        <begin position="2151"/>
        <end position="2167"/>
    </location>
</feature>
<dbReference type="PANTHER" id="PTHR24416">
    <property type="entry name" value="TYROSINE-PROTEIN KINASE RECEPTOR"/>
    <property type="match status" value="1"/>
</dbReference>
<feature type="domain" description="Fibronectin type-III" evidence="20">
    <location>
        <begin position="453"/>
        <end position="550"/>
    </location>
</feature>
<keyword evidence="3" id="KW-0808">Transferase</keyword>
<dbReference type="EC" id="2.7.10.1" evidence="16"/>
<keyword evidence="4 16" id="KW-0812">Transmembrane</keyword>
<accession>A0AAV4FG14</accession>
<feature type="compositionally biased region" description="Low complexity" evidence="17">
    <location>
        <begin position="2594"/>
        <end position="2606"/>
    </location>
</feature>
<keyword evidence="11" id="KW-0829">Tyrosine-protein kinase</keyword>
<dbReference type="SMART" id="SM00060">
    <property type="entry name" value="FN3"/>
    <property type="match status" value="7"/>
</dbReference>
<feature type="region of interest" description="Disordered" evidence="17">
    <location>
        <begin position="2006"/>
        <end position="2032"/>
    </location>
</feature>
<feature type="region of interest" description="Disordered" evidence="17">
    <location>
        <begin position="2462"/>
        <end position="2496"/>
    </location>
</feature>
<feature type="region of interest" description="Disordered" evidence="17">
    <location>
        <begin position="2676"/>
        <end position="2701"/>
    </location>
</feature>
<evidence type="ECO:0000256" key="12">
    <source>
        <dbReference type="ARBA" id="ARBA00023170"/>
    </source>
</evidence>
<dbReference type="CDD" id="cd05044">
    <property type="entry name" value="PTKc_c-ros"/>
    <property type="match status" value="1"/>
</dbReference>
<feature type="domain" description="Protein kinase" evidence="19">
    <location>
        <begin position="1380"/>
        <end position="1651"/>
    </location>
</feature>
<keyword evidence="6 15" id="KW-0547">Nucleotide-binding</keyword>
<evidence type="ECO:0000259" key="20">
    <source>
        <dbReference type="PROSITE" id="PS50853"/>
    </source>
</evidence>
<evidence type="ECO:0000256" key="6">
    <source>
        <dbReference type="ARBA" id="ARBA00022741"/>
    </source>
</evidence>
<dbReference type="GO" id="GO:0007169">
    <property type="term" value="P:cell surface receptor protein tyrosine kinase signaling pathway"/>
    <property type="evidence" value="ECO:0007669"/>
    <property type="project" value="InterPro"/>
</dbReference>
<feature type="region of interest" description="Disordered" evidence="17">
    <location>
        <begin position="2129"/>
        <end position="2263"/>
    </location>
</feature>
<dbReference type="Gene3D" id="2.120.10.30">
    <property type="entry name" value="TolB, C-terminal domain"/>
    <property type="match status" value="2"/>
</dbReference>
<feature type="compositionally biased region" description="Basic and acidic residues" evidence="17">
    <location>
        <begin position="2470"/>
        <end position="2481"/>
    </location>
</feature>
<dbReference type="GO" id="GO:0032006">
    <property type="term" value="P:regulation of TOR signaling"/>
    <property type="evidence" value="ECO:0007669"/>
    <property type="project" value="TreeGrafter"/>
</dbReference>
<feature type="region of interest" description="Disordered" evidence="17">
    <location>
        <begin position="711"/>
        <end position="735"/>
    </location>
</feature>
<protein>
    <recommendedName>
        <fullName evidence="16">Tyrosine-protein kinase receptor</fullName>
        <ecNumber evidence="16">2.7.10.1</ecNumber>
    </recommendedName>
</protein>
<comment type="catalytic activity">
    <reaction evidence="14 16">
        <text>L-tyrosyl-[protein] + ATP = O-phospho-L-tyrosyl-[protein] + ADP + H(+)</text>
        <dbReference type="Rhea" id="RHEA:10596"/>
        <dbReference type="Rhea" id="RHEA-COMP:10136"/>
        <dbReference type="Rhea" id="RHEA-COMP:20101"/>
        <dbReference type="ChEBI" id="CHEBI:15378"/>
        <dbReference type="ChEBI" id="CHEBI:30616"/>
        <dbReference type="ChEBI" id="CHEBI:46858"/>
        <dbReference type="ChEBI" id="CHEBI:61978"/>
        <dbReference type="ChEBI" id="CHEBI:456216"/>
        <dbReference type="EC" id="2.7.10.1"/>
    </reaction>
</comment>
<feature type="compositionally biased region" description="Low complexity" evidence="17">
    <location>
        <begin position="2571"/>
        <end position="2586"/>
    </location>
</feature>
<dbReference type="Proteomes" id="UP000762676">
    <property type="component" value="Unassembled WGS sequence"/>
</dbReference>
<dbReference type="SUPFAM" id="SSF49265">
    <property type="entry name" value="Fibronectin type III"/>
    <property type="match status" value="4"/>
</dbReference>
<feature type="compositionally biased region" description="Pro residues" evidence="17">
    <location>
        <begin position="2135"/>
        <end position="2145"/>
    </location>
</feature>
<evidence type="ECO:0000259" key="19">
    <source>
        <dbReference type="PROSITE" id="PS50011"/>
    </source>
</evidence>
<reference evidence="21 22" key="1">
    <citation type="journal article" date="2021" name="Elife">
        <title>Chloroplast acquisition without the gene transfer in kleptoplastic sea slugs, Plakobranchus ocellatus.</title>
        <authorList>
            <person name="Maeda T."/>
            <person name="Takahashi S."/>
            <person name="Yoshida T."/>
            <person name="Shimamura S."/>
            <person name="Takaki Y."/>
            <person name="Nagai Y."/>
            <person name="Toyoda A."/>
            <person name="Suzuki Y."/>
            <person name="Arimoto A."/>
            <person name="Ishii H."/>
            <person name="Satoh N."/>
            <person name="Nishiyama T."/>
            <person name="Hasebe M."/>
            <person name="Maruyama T."/>
            <person name="Minagawa J."/>
            <person name="Obokata J."/>
            <person name="Shigenobu S."/>
        </authorList>
    </citation>
    <scope>NUCLEOTIDE SEQUENCE [LARGE SCALE GENOMIC DNA]</scope>
</reference>